<dbReference type="GO" id="GO:0046872">
    <property type="term" value="F:metal ion binding"/>
    <property type="evidence" value="ECO:0007669"/>
    <property type="project" value="UniProtKB-KW"/>
</dbReference>
<evidence type="ECO:0000259" key="16">
    <source>
        <dbReference type="PROSITE" id="PS50109"/>
    </source>
</evidence>
<dbReference type="Gene3D" id="3.30.565.10">
    <property type="entry name" value="Histidine kinase-like ATPase, C-terminal domain"/>
    <property type="match status" value="1"/>
</dbReference>
<dbReference type="EMBL" id="CP053835">
    <property type="protein sequence ID" value="QKF77793.1"/>
    <property type="molecule type" value="Genomic_DNA"/>
</dbReference>
<dbReference type="InterPro" id="IPR003594">
    <property type="entry name" value="HATPase_dom"/>
</dbReference>
<accession>A0AAE7BFW0</accession>
<keyword evidence="18" id="KW-0418">Kinase</keyword>
<dbReference type="InterPro" id="IPR000014">
    <property type="entry name" value="PAS"/>
</dbReference>
<dbReference type="AlphaFoldDB" id="A0AAE7BFW0"/>
<dbReference type="InterPro" id="IPR004358">
    <property type="entry name" value="Sig_transdc_His_kin-like_C"/>
</dbReference>
<comment type="pathway">
    <text evidence="3">Cofactor biosynthesis; thiamine diphosphate biosynthesis.</text>
</comment>
<dbReference type="RefSeq" id="WP_129010574.1">
    <property type="nucleotide sequence ID" value="NZ_CP053835.1"/>
</dbReference>
<keyword evidence="15" id="KW-0732">Signal</keyword>
<dbReference type="SUPFAM" id="SSF55874">
    <property type="entry name" value="ATPase domain of HSP90 chaperone/DNA topoisomerase II/histidine kinase"/>
    <property type="match status" value="1"/>
</dbReference>
<dbReference type="PRINTS" id="PR00344">
    <property type="entry name" value="BCTRLSENSOR"/>
</dbReference>
<proteinExistence type="inferred from homology"/>
<dbReference type="Gene3D" id="3.40.190.10">
    <property type="entry name" value="Periplasmic binding protein-like II"/>
    <property type="match status" value="4"/>
</dbReference>
<dbReference type="PROSITE" id="PS50109">
    <property type="entry name" value="HIS_KIN"/>
    <property type="match status" value="1"/>
</dbReference>
<dbReference type="InterPro" id="IPR015168">
    <property type="entry name" value="SsuA/THI5"/>
</dbReference>
<comment type="catalytic activity">
    <reaction evidence="1">
        <text>ATP + protein L-histidine = ADP + protein N-phospho-L-histidine.</text>
        <dbReference type="EC" id="2.7.13.3"/>
    </reaction>
</comment>
<keyword evidence="19" id="KW-1185">Reference proteome</keyword>
<keyword evidence="9" id="KW-0663">Pyridoxal phosphate</keyword>
<feature type="signal peptide" evidence="15">
    <location>
        <begin position="1"/>
        <end position="19"/>
    </location>
</feature>
<evidence type="ECO:0000256" key="6">
    <source>
        <dbReference type="ARBA" id="ARBA00012438"/>
    </source>
</evidence>
<dbReference type="GO" id="GO:0000155">
    <property type="term" value="F:phosphorelay sensor kinase activity"/>
    <property type="evidence" value="ECO:0007669"/>
    <property type="project" value="InterPro"/>
</dbReference>
<dbReference type="KEGG" id="adz:ADFLV_1775"/>
<keyword evidence="7" id="KW-0808">Transferase</keyword>
<dbReference type="CDD" id="cd00130">
    <property type="entry name" value="PAS"/>
    <property type="match status" value="1"/>
</dbReference>
<dbReference type="Proteomes" id="UP000503313">
    <property type="component" value="Chromosome"/>
</dbReference>
<keyword evidence="10" id="KW-0784">Thiamine biosynthesis</keyword>
<evidence type="ECO:0000313" key="18">
    <source>
        <dbReference type="EMBL" id="QKF77793.1"/>
    </source>
</evidence>
<dbReference type="InterPro" id="IPR001638">
    <property type="entry name" value="Solute-binding_3/MltF_N"/>
</dbReference>
<reference evidence="18 19" key="1">
    <citation type="submission" date="2020-05" db="EMBL/GenBank/DDBJ databases">
        <title>Complete genome sequencing of Campylobacter and Arcobacter type strains.</title>
        <authorList>
            <person name="Miller W.G."/>
            <person name="Yee E."/>
        </authorList>
    </citation>
    <scope>NUCLEOTIDE SEQUENCE [LARGE SCALE GENOMIC DNA]</scope>
    <source>
        <strain evidence="18 19">LMG 25694</strain>
    </source>
</reference>
<dbReference type="Gene3D" id="3.30.450.20">
    <property type="entry name" value="PAS domain"/>
    <property type="match status" value="1"/>
</dbReference>
<keyword evidence="8" id="KW-0479">Metal-binding</keyword>
<evidence type="ECO:0000313" key="19">
    <source>
        <dbReference type="Proteomes" id="UP000503313"/>
    </source>
</evidence>
<evidence type="ECO:0000256" key="7">
    <source>
        <dbReference type="ARBA" id="ARBA00022679"/>
    </source>
</evidence>
<dbReference type="SMART" id="SM00091">
    <property type="entry name" value="PAS"/>
    <property type="match status" value="1"/>
</dbReference>
<comment type="catalytic activity">
    <reaction evidence="13">
        <text>N(6)-(pyridoxal phosphate)-L-lysyl-[4-amino-5-hydroxymethyl-2-methylpyrimidine phosphate synthase] + L-histidyl-[4-amino-5-hydroxymethyl-2-methylpyrimidine phosphate synthase] + 2 Fe(3+) + 4 H2O = L-lysyl-[4-amino-5-hydroxymethyl-2-methylpyrimidine phosphate synthase] + (2S)-2-amino-5-hydroxy-4-oxopentanoyl-[4-amino-5-hydroxymethyl-2-methylpyrimidine phosphate synthase] + 4-amino-2-methyl-5-(phosphooxymethyl)pyrimidine + 3-oxopropanoate + 2 Fe(2+) + 2 H(+)</text>
        <dbReference type="Rhea" id="RHEA:65756"/>
        <dbReference type="Rhea" id="RHEA-COMP:16892"/>
        <dbReference type="Rhea" id="RHEA-COMP:16893"/>
        <dbReference type="Rhea" id="RHEA-COMP:16894"/>
        <dbReference type="Rhea" id="RHEA-COMP:16895"/>
        <dbReference type="ChEBI" id="CHEBI:15377"/>
        <dbReference type="ChEBI" id="CHEBI:15378"/>
        <dbReference type="ChEBI" id="CHEBI:29033"/>
        <dbReference type="ChEBI" id="CHEBI:29034"/>
        <dbReference type="ChEBI" id="CHEBI:29969"/>
        <dbReference type="ChEBI" id="CHEBI:29979"/>
        <dbReference type="ChEBI" id="CHEBI:33190"/>
        <dbReference type="ChEBI" id="CHEBI:58354"/>
        <dbReference type="ChEBI" id="CHEBI:143915"/>
        <dbReference type="ChEBI" id="CHEBI:157692"/>
    </reaction>
    <physiologicalReaction direction="left-to-right" evidence="13">
        <dbReference type="Rhea" id="RHEA:65757"/>
    </physiologicalReaction>
</comment>
<evidence type="ECO:0000256" key="10">
    <source>
        <dbReference type="ARBA" id="ARBA00022977"/>
    </source>
</evidence>
<dbReference type="InterPro" id="IPR005467">
    <property type="entry name" value="His_kinase_dom"/>
</dbReference>
<dbReference type="SUPFAM" id="SSF47384">
    <property type="entry name" value="Homodimeric domain of signal transducing histidine kinase"/>
    <property type="match status" value="1"/>
</dbReference>
<protein>
    <recommendedName>
        <fullName evidence="6">histidine kinase</fullName>
        <ecNumber evidence="6">2.7.13.3</ecNumber>
    </recommendedName>
    <alternativeName>
        <fullName evidence="12">Thiamine pyrimidine synthase</fullName>
    </alternativeName>
</protein>
<keyword evidence="11" id="KW-0408">Iron</keyword>
<sequence>MRYILLFFYLLLSNLYANNSDFSNLEKIKLQLQWEHQFEFAGFYAAKEKGFYKDEGLDVEFIEFDPKKNIVDEVINKNADYGLTYSALIADYMNGKPLIFVANFFKQSPLVLVTQKDIFTPLDLKNKKIMGLLDSSHKQIFLTMLDKFNVTKNDFRNVPREFGIESFITKKVDALSVFTTNEIYTLDKLGVKYNILDPAAFGTKFYDLNLFTTKSELINNPTRVEKFKKASIKGWEYALKHKEELADIIIKKYNTQNKSKEALLFEANQIEYLMLTNIYPIGSIDFERVQLISDSFANSLLLPKESKEKLEEFIYKNDLNTLDLTPKQKEYLANKKELKMCVDPNWLPLEKIENGEHIGIAAEFIQAISQKIALPIHLIETHSWSQSLEKIKRRDCDILSLAEQTLSRKKYLDFTSPYIKTPLVVATKGGLPFISNLESIKDKTLGVVKNYSIVELLKNKYPNINLIEVDSIQEGLAFVEQEKIFGFLDNSMVINHEIQKNNMSNINITGQFSEIFYLSIASRNDEHILNEILEKALLSIDSNDRTYFMQKWNNIKYQVKSDYQLLSQTLFFGIVLICIFIYWNLKLTEEIKNKELIQKQLKISEEKFRTLFDIAPVLLDAFDKDGKVVLWNKECEKVFGWSFKEIKEEKNPLDLFYPDPLIQKRIFDAFNDNSENIYQEWMPMTKDGRQIITKWANIRLPNNELLHIGYDITQQRNNELSLQEAKQQLEELNSSLEKRIENEIQKNTKQQIMLMHQSKLAQMGEMIENIAHQWRQPLAQINSSVLLIDVVLNKNKFKNQIVENKLTEIESLTAYMSKTIDDFKNFFSPNKQTSIFKIETAVQKAIDIVKGLIHLHHIQVIVDIEEDLEINSHLEELQQVILTILNNSIDALLIMKISSPKININAFNQDDNIVIDIEDNALGVDVDLLDKIFEPYFTTKRKLQGTGLGLYMAKMIIENGLLGTLSVENKLNGACFTIKIPKGKK</sequence>
<dbReference type="Pfam" id="PF00497">
    <property type="entry name" value="SBP_bac_3"/>
    <property type="match status" value="1"/>
</dbReference>
<dbReference type="Pfam" id="PF09084">
    <property type="entry name" value="NMT1"/>
    <property type="match status" value="1"/>
</dbReference>
<dbReference type="SUPFAM" id="SSF53850">
    <property type="entry name" value="Periplasmic binding protein-like II"/>
    <property type="match status" value="2"/>
</dbReference>
<dbReference type="NCBIfam" id="TIGR00229">
    <property type="entry name" value="sensory_box"/>
    <property type="match status" value="1"/>
</dbReference>
<evidence type="ECO:0000256" key="4">
    <source>
        <dbReference type="ARBA" id="ARBA00009406"/>
    </source>
</evidence>
<feature type="chain" id="PRO_5042209753" description="histidine kinase" evidence="15">
    <location>
        <begin position="20"/>
        <end position="985"/>
    </location>
</feature>
<dbReference type="Gene3D" id="1.10.287.130">
    <property type="match status" value="1"/>
</dbReference>
<dbReference type="Pfam" id="PF02518">
    <property type="entry name" value="HATPase_c"/>
    <property type="match status" value="1"/>
</dbReference>
<evidence type="ECO:0000256" key="11">
    <source>
        <dbReference type="ARBA" id="ARBA00023004"/>
    </source>
</evidence>
<dbReference type="InterPro" id="IPR027939">
    <property type="entry name" value="NMT1/THI5"/>
</dbReference>
<evidence type="ECO:0000256" key="14">
    <source>
        <dbReference type="SAM" id="Coils"/>
    </source>
</evidence>
<evidence type="ECO:0000256" key="12">
    <source>
        <dbReference type="ARBA" id="ARBA00033171"/>
    </source>
</evidence>
<comment type="function">
    <text evidence="2">Responsible for the formation of the pyrimidine heterocycle in the thiamine biosynthesis pathway. Catalyzes the formation of hydroxymethylpyrimidine phosphate (HMP-P) from histidine and pyridoxal phosphate (PLP). The protein uses PLP and the active site histidine to form HMP-P, generating an inactive enzyme. The enzyme can only undergo a single turnover, which suggests it is a suicide enzyme.</text>
</comment>
<keyword evidence="14" id="KW-0175">Coiled coil</keyword>
<feature type="coiled-coil region" evidence="14">
    <location>
        <begin position="712"/>
        <end position="746"/>
    </location>
</feature>
<comment type="subunit">
    <text evidence="5">Homodimer.</text>
</comment>
<evidence type="ECO:0000256" key="13">
    <source>
        <dbReference type="ARBA" id="ARBA00048179"/>
    </source>
</evidence>
<dbReference type="EC" id="2.7.13.3" evidence="6"/>
<feature type="domain" description="Histidine kinase" evidence="16">
    <location>
        <begin position="769"/>
        <end position="984"/>
    </location>
</feature>
<dbReference type="PANTHER" id="PTHR31528:SF1">
    <property type="entry name" value="4-AMINO-5-HYDROXYMETHYL-2-METHYLPYRIMIDINE PHOSPHATE SYNTHASE THI11-RELATED"/>
    <property type="match status" value="1"/>
</dbReference>
<evidence type="ECO:0000259" key="17">
    <source>
        <dbReference type="PROSITE" id="PS50112"/>
    </source>
</evidence>
<dbReference type="InterPro" id="IPR036890">
    <property type="entry name" value="HATPase_C_sf"/>
</dbReference>
<feature type="domain" description="PAS" evidence="17">
    <location>
        <begin position="604"/>
        <end position="659"/>
    </location>
</feature>
<evidence type="ECO:0000256" key="2">
    <source>
        <dbReference type="ARBA" id="ARBA00003469"/>
    </source>
</evidence>
<dbReference type="SMART" id="SM00387">
    <property type="entry name" value="HATPase_c"/>
    <property type="match status" value="1"/>
</dbReference>
<dbReference type="GO" id="GO:0009228">
    <property type="term" value="P:thiamine biosynthetic process"/>
    <property type="evidence" value="ECO:0007669"/>
    <property type="project" value="UniProtKB-KW"/>
</dbReference>
<evidence type="ECO:0000256" key="15">
    <source>
        <dbReference type="SAM" id="SignalP"/>
    </source>
</evidence>
<evidence type="ECO:0000256" key="9">
    <source>
        <dbReference type="ARBA" id="ARBA00022898"/>
    </source>
</evidence>
<name>A0AAE7BFW0_9BACT</name>
<dbReference type="PANTHER" id="PTHR31528">
    <property type="entry name" value="4-AMINO-5-HYDROXYMETHYL-2-METHYLPYRIMIDINE PHOSPHATE SYNTHASE THI11-RELATED"/>
    <property type="match status" value="1"/>
</dbReference>
<dbReference type="SUPFAM" id="SSF55785">
    <property type="entry name" value="PYP-like sensor domain (PAS domain)"/>
    <property type="match status" value="1"/>
</dbReference>
<evidence type="ECO:0000256" key="5">
    <source>
        <dbReference type="ARBA" id="ARBA00011738"/>
    </source>
</evidence>
<dbReference type="CDD" id="cd13708">
    <property type="entry name" value="PBP2_BvgS_like_1"/>
    <property type="match status" value="1"/>
</dbReference>
<organism evidence="18 19">
    <name type="scientific">Arcobacter defluvii</name>
    <dbReference type="NCBI Taxonomy" id="873191"/>
    <lineage>
        <taxon>Bacteria</taxon>
        <taxon>Pseudomonadati</taxon>
        <taxon>Campylobacterota</taxon>
        <taxon>Epsilonproteobacteria</taxon>
        <taxon>Campylobacterales</taxon>
        <taxon>Arcobacteraceae</taxon>
        <taxon>Arcobacter</taxon>
    </lineage>
</organism>
<dbReference type="InterPro" id="IPR036097">
    <property type="entry name" value="HisK_dim/P_sf"/>
</dbReference>
<evidence type="ECO:0000256" key="1">
    <source>
        <dbReference type="ARBA" id="ARBA00000085"/>
    </source>
</evidence>
<evidence type="ECO:0000256" key="3">
    <source>
        <dbReference type="ARBA" id="ARBA00004948"/>
    </source>
</evidence>
<evidence type="ECO:0000256" key="8">
    <source>
        <dbReference type="ARBA" id="ARBA00022723"/>
    </source>
</evidence>
<dbReference type="InterPro" id="IPR035965">
    <property type="entry name" value="PAS-like_dom_sf"/>
</dbReference>
<dbReference type="SMART" id="SM00062">
    <property type="entry name" value="PBPb"/>
    <property type="match status" value="1"/>
</dbReference>
<comment type="similarity">
    <text evidence="4">Belongs to the NMT1/THI5 family.</text>
</comment>
<dbReference type="PROSITE" id="PS50112">
    <property type="entry name" value="PAS"/>
    <property type="match status" value="1"/>
</dbReference>
<gene>
    <name evidence="18" type="ORF">ADFLV_1775</name>
</gene>